<evidence type="ECO:0008006" key="3">
    <source>
        <dbReference type="Google" id="ProtNLM"/>
    </source>
</evidence>
<evidence type="ECO:0000313" key="2">
    <source>
        <dbReference type="Proteomes" id="UP000251431"/>
    </source>
</evidence>
<reference evidence="1 2" key="1">
    <citation type="submission" date="2018-06" db="EMBL/GenBank/DDBJ databases">
        <authorList>
            <consortium name="Pathogen Informatics"/>
            <person name="Doyle S."/>
        </authorList>
    </citation>
    <scope>NUCLEOTIDE SEQUENCE [LARGE SCALE GENOMIC DNA]</scope>
    <source>
        <strain evidence="1 2">NCTC7582</strain>
    </source>
</reference>
<organism evidence="1 2">
    <name type="scientific">Lysinibacillus capsici</name>
    <dbReference type="NCBI Taxonomy" id="2115968"/>
    <lineage>
        <taxon>Bacteria</taxon>
        <taxon>Bacillati</taxon>
        <taxon>Bacillota</taxon>
        <taxon>Bacilli</taxon>
        <taxon>Bacillales</taxon>
        <taxon>Bacillaceae</taxon>
        <taxon>Lysinibacillus</taxon>
    </lineage>
</organism>
<accession>A0A2X1A646</accession>
<dbReference type="InterPro" id="IPR011335">
    <property type="entry name" value="Restrct_endonuc-II-like"/>
</dbReference>
<evidence type="ECO:0000313" key="1">
    <source>
        <dbReference type="EMBL" id="SPU40638.1"/>
    </source>
</evidence>
<proteinExistence type="predicted"/>
<dbReference type="Proteomes" id="UP000251431">
    <property type="component" value="Unassembled WGS sequence"/>
</dbReference>
<sequence length="360" mass="41700">MVQYIAIGEYKMGISISALKGFLLEEALSKLLENSGYTLINKDVLNHRDKYPEFVPQGNGLNIKGRGGTHQADVLGQFPISIPFNYPVRLFVEAKFRNKKTGIDVVRSGIGILTDLNANYQTIDLNGDELLIQRFNYQYAIFSTSGFSENAIRLAIAYKITLIDLGGREYSDLLNIIDAIAQELLDMMQVHRISLNDVREYIRHILFNDRLIGNGNEKENYECLEYIFRPLFKIIDEYGDLYLASINSPFSILIKPSSPDLFRSFIGNVGKSTFEVRINWYDNEPEMWEIRLFDNRFDELIFKFYLPELIKQYVFNRPNVLVNALNAKEQFFGSMIFYMRSAEKFITFKYIPSDLIKRHG</sequence>
<dbReference type="EMBL" id="UAQE01000007">
    <property type="protein sequence ID" value="SPU40638.1"/>
    <property type="molecule type" value="Genomic_DNA"/>
</dbReference>
<dbReference type="SUPFAM" id="SSF52980">
    <property type="entry name" value="Restriction endonuclease-like"/>
    <property type="match status" value="1"/>
</dbReference>
<gene>
    <name evidence="1" type="ORF">NCTC7582_05182</name>
</gene>
<dbReference type="AlphaFoldDB" id="A0A2X1A646"/>
<protein>
    <recommendedName>
        <fullName evidence="3">Restriction endonuclease type IV Mrr domain-containing protein</fullName>
    </recommendedName>
</protein>
<name>A0A2X1A646_9BACI</name>